<keyword evidence="4 7" id="KW-0067">ATP-binding</keyword>
<dbReference type="AlphaFoldDB" id="A0A8T0VQ25"/>
<dbReference type="SMART" id="SM00490">
    <property type="entry name" value="HELICc"/>
    <property type="match status" value="1"/>
</dbReference>
<feature type="domain" description="Helicase C-terminal" evidence="10">
    <location>
        <begin position="293"/>
        <end position="446"/>
    </location>
</feature>
<evidence type="ECO:0000256" key="5">
    <source>
        <dbReference type="ARBA" id="ARBA00022884"/>
    </source>
</evidence>
<dbReference type="Proteomes" id="UP000823388">
    <property type="component" value="Chromosome 2N"/>
</dbReference>
<gene>
    <name evidence="12" type="ORF">PVAP13_2NG514100</name>
</gene>
<dbReference type="Pfam" id="PF00271">
    <property type="entry name" value="Helicase_C"/>
    <property type="match status" value="1"/>
</dbReference>
<keyword evidence="2 7" id="KW-0378">Hydrolase</keyword>
<comment type="function">
    <text evidence="7">RNA helicase.</text>
</comment>
<dbReference type="Pfam" id="PF13959">
    <property type="entry name" value="CTE_SPB4"/>
    <property type="match status" value="1"/>
</dbReference>
<evidence type="ECO:0000259" key="10">
    <source>
        <dbReference type="PROSITE" id="PS51194"/>
    </source>
</evidence>
<comment type="domain">
    <text evidence="7">The Q motif is unique to and characteristic of the DEAD box family of RNA helicases and controls ATP binding and hydrolysis.</text>
</comment>
<keyword evidence="13" id="KW-1185">Reference proteome</keyword>
<evidence type="ECO:0000259" key="11">
    <source>
        <dbReference type="PROSITE" id="PS51195"/>
    </source>
</evidence>
<sequence length="656" mass="73718">MRRPQRRGAAKKTRLQEADEIRLLDEWIEAAKPLSGTKPPPPSKSAGAGKAPPAARKHPEYSACTLFDELPLSQMTKDALRKNGFTEMSEIQRAALPHALCRRDILGAAKTGSGKTLAFVIPVIEKLYRERWGPEDGVGCIILSPTNDLAGQIFEVIKKVGEFHNFSGGVIVGRRKGIEMEKEHVNSLNILVCTPGRLVQHFNETANFDCSQLQILVLDEADQILDHGFKSQVDAIISQIPKVRQTLLFSATQTKSVKDLARVSLRDPEYISVHEEARTATPDTLEQYAMIVPLEQKLNMLWSFIKRHLNSKTIVFLSSVKQVKFVFEIFKKLRPGVPLKCMHGRMRHVVQQAIVADFNESTSVLFSTDLTSRGLDIKNVDWVVQVDCPESIDNYIHRVGRTARYNKKGKSLMFLCPEEEAMLEKLKATESKIPIHIRKPKAEQLEQISQNIASVLVKFPNLQQLGRRAFVTYLKSVYLQKDKKVFDLSKFSAEQFAAYAASLGLPVTPTIRFISHKKNVSKKDMVDLDKKQMKSSSKPEFIINPQVNSDLTMGDGDDDILYPKKPIADANMDDELDDVLRPKEPATDTNIEPEKIIELGKPLRKKKLKINVHRPVGTRVKYDDEGNAIPPLASVAEEVASEPVVHKDKSLFCPCF</sequence>
<protein>
    <recommendedName>
        <fullName evidence="7">ATP-dependent RNA helicase</fullName>
        <ecNumber evidence="7">3.6.4.13</ecNumber>
    </recommendedName>
</protein>
<evidence type="ECO:0000313" key="13">
    <source>
        <dbReference type="Proteomes" id="UP000823388"/>
    </source>
</evidence>
<keyword evidence="1 7" id="KW-0547">Nucleotide-binding</keyword>
<evidence type="ECO:0000256" key="8">
    <source>
        <dbReference type="SAM" id="MobiDB-lite"/>
    </source>
</evidence>
<dbReference type="CDD" id="cd18787">
    <property type="entry name" value="SF2_C_DEAD"/>
    <property type="match status" value="1"/>
</dbReference>
<dbReference type="EMBL" id="CM029040">
    <property type="protein sequence ID" value="KAG2637340.1"/>
    <property type="molecule type" value="Genomic_DNA"/>
</dbReference>
<dbReference type="InterPro" id="IPR001650">
    <property type="entry name" value="Helicase_C-like"/>
</dbReference>
<comment type="similarity">
    <text evidence="7">Belongs to the DEAD box helicase family.</text>
</comment>
<dbReference type="EC" id="3.6.4.13" evidence="7"/>
<dbReference type="InterPro" id="IPR027417">
    <property type="entry name" value="P-loop_NTPase"/>
</dbReference>
<evidence type="ECO:0000313" key="12">
    <source>
        <dbReference type="EMBL" id="KAG2637340.1"/>
    </source>
</evidence>
<dbReference type="GO" id="GO:0003723">
    <property type="term" value="F:RNA binding"/>
    <property type="evidence" value="ECO:0007669"/>
    <property type="project" value="UniProtKB-UniRule"/>
</dbReference>
<dbReference type="InterPro" id="IPR011545">
    <property type="entry name" value="DEAD/DEAH_box_helicase_dom"/>
</dbReference>
<dbReference type="InterPro" id="IPR025313">
    <property type="entry name" value="SPB4-like_CTE"/>
</dbReference>
<dbReference type="GO" id="GO:0005524">
    <property type="term" value="F:ATP binding"/>
    <property type="evidence" value="ECO:0007669"/>
    <property type="project" value="UniProtKB-UniRule"/>
</dbReference>
<evidence type="ECO:0000259" key="9">
    <source>
        <dbReference type="PROSITE" id="PS51192"/>
    </source>
</evidence>
<dbReference type="PANTHER" id="PTHR24031">
    <property type="entry name" value="RNA HELICASE"/>
    <property type="match status" value="1"/>
</dbReference>
<keyword evidence="5 7" id="KW-0694">RNA-binding</keyword>
<dbReference type="PROSITE" id="PS51192">
    <property type="entry name" value="HELICASE_ATP_BIND_1"/>
    <property type="match status" value="1"/>
</dbReference>
<reference evidence="12" key="1">
    <citation type="submission" date="2020-05" db="EMBL/GenBank/DDBJ databases">
        <title>WGS assembly of Panicum virgatum.</title>
        <authorList>
            <person name="Lovell J.T."/>
            <person name="Jenkins J."/>
            <person name="Shu S."/>
            <person name="Juenger T.E."/>
            <person name="Schmutz J."/>
        </authorList>
    </citation>
    <scope>NUCLEOTIDE SEQUENCE</scope>
    <source>
        <strain evidence="12">AP13</strain>
    </source>
</reference>
<dbReference type="SMART" id="SM01178">
    <property type="entry name" value="DUF4217"/>
    <property type="match status" value="1"/>
</dbReference>
<feature type="region of interest" description="Disordered" evidence="8">
    <location>
        <begin position="31"/>
        <end position="56"/>
    </location>
</feature>
<evidence type="ECO:0000256" key="7">
    <source>
        <dbReference type="RuleBase" id="RU365068"/>
    </source>
</evidence>
<feature type="domain" description="Helicase ATP-binding" evidence="9">
    <location>
        <begin position="96"/>
        <end position="271"/>
    </location>
</feature>
<dbReference type="PROSITE" id="PS51194">
    <property type="entry name" value="HELICASE_CTER"/>
    <property type="match status" value="1"/>
</dbReference>
<dbReference type="PROSITE" id="PS51195">
    <property type="entry name" value="Q_MOTIF"/>
    <property type="match status" value="1"/>
</dbReference>
<dbReference type="InterPro" id="IPR014014">
    <property type="entry name" value="RNA_helicase_DEAD_Q_motif"/>
</dbReference>
<evidence type="ECO:0000256" key="6">
    <source>
        <dbReference type="PROSITE-ProRule" id="PRU00552"/>
    </source>
</evidence>
<feature type="compositionally biased region" description="Low complexity" evidence="8">
    <location>
        <begin position="44"/>
        <end position="54"/>
    </location>
</feature>
<evidence type="ECO:0000256" key="4">
    <source>
        <dbReference type="ARBA" id="ARBA00022840"/>
    </source>
</evidence>
<feature type="short sequence motif" description="Q motif" evidence="6">
    <location>
        <begin position="65"/>
        <end position="93"/>
    </location>
</feature>
<dbReference type="Gene3D" id="3.40.50.300">
    <property type="entry name" value="P-loop containing nucleotide triphosphate hydrolases"/>
    <property type="match status" value="2"/>
</dbReference>
<accession>A0A8T0VQ25</accession>
<feature type="domain" description="DEAD-box RNA helicase Q" evidence="11">
    <location>
        <begin position="65"/>
        <end position="93"/>
    </location>
</feature>
<name>A0A8T0VQ25_PANVG</name>
<dbReference type="SUPFAM" id="SSF52540">
    <property type="entry name" value="P-loop containing nucleoside triphosphate hydrolases"/>
    <property type="match status" value="1"/>
</dbReference>
<dbReference type="CDD" id="cd17941">
    <property type="entry name" value="DEADc_DDX10"/>
    <property type="match status" value="1"/>
</dbReference>
<comment type="caution">
    <text evidence="12">The sequence shown here is derived from an EMBL/GenBank/DDBJ whole genome shotgun (WGS) entry which is preliminary data.</text>
</comment>
<dbReference type="InterPro" id="IPR014001">
    <property type="entry name" value="Helicase_ATP-bd"/>
</dbReference>
<organism evidence="12 13">
    <name type="scientific">Panicum virgatum</name>
    <name type="common">Blackwell switchgrass</name>
    <dbReference type="NCBI Taxonomy" id="38727"/>
    <lineage>
        <taxon>Eukaryota</taxon>
        <taxon>Viridiplantae</taxon>
        <taxon>Streptophyta</taxon>
        <taxon>Embryophyta</taxon>
        <taxon>Tracheophyta</taxon>
        <taxon>Spermatophyta</taxon>
        <taxon>Magnoliopsida</taxon>
        <taxon>Liliopsida</taxon>
        <taxon>Poales</taxon>
        <taxon>Poaceae</taxon>
        <taxon>PACMAD clade</taxon>
        <taxon>Panicoideae</taxon>
        <taxon>Panicodae</taxon>
        <taxon>Paniceae</taxon>
        <taxon>Panicinae</taxon>
        <taxon>Panicum</taxon>
        <taxon>Panicum sect. Hiantes</taxon>
    </lineage>
</organism>
<proteinExistence type="inferred from homology"/>
<dbReference type="Pfam" id="PF00270">
    <property type="entry name" value="DEAD"/>
    <property type="match status" value="1"/>
</dbReference>
<evidence type="ECO:0000256" key="3">
    <source>
        <dbReference type="ARBA" id="ARBA00022806"/>
    </source>
</evidence>
<dbReference type="GO" id="GO:0016787">
    <property type="term" value="F:hydrolase activity"/>
    <property type="evidence" value="ECO:0007669"/>
    <property type="project" value="UniProtKB-KW"/>
</dbReference>
<keyword evidence="3 7" id="KW-0347">Helicase</keyword>
<evidence type="ECO:0000256" key="1">
    <source>
        <dbReference type="ARBA" id="ARBA00022741"/>
    </source>
</evidence>
<dbReference type="GO" id="GO:0003724">
    <property type="term" value="F:RNA helicase activity"/>
    <property type="evidence" value="ECO:0007669"/>
    <property type="project" value="UniProtKB-EC"/>
</dbReference>
<comment type="catalytic activity">
    <reaction evidence="7">
        <text>ATP + H2O = ADP + phosphate + H(+)</text>
        <dbReference type="Rhea" id="RHEA:13065"/>
        <dbReference type="ChEBI" id="CHEBI:15377"/>
        <dbReference type="ChEBI" id="CHEBI:15378"/>
        <dbReference type="ChEBI" id="CHEBI:30616"/>
        <dbReference type="ChEBI" id="CHEBI:43474"/>
        <dbReference type="ChEBI" id="CHEBI:456216"/>
        <dbReference type="EC" id="3.6.4.13"/>
    </reaction>
</comment>
<dbReference type="SMART" id="SM00487">
    <property type="entry name" value="DEXDc"/>
    <property type="match status" value="1"/>
</dbReference>
<evidence type="ECO:0000256" key="2">
    <source>
        <dbReference type="ARBA" id="ARBA00022801"/>
    </source>
</evidence>